<dbReference type="AlphaFoldDB" id="A0A2A5KXI9"/>
<dbReference type="PROSITE" id="PS00893">
    <property type="entry name" value="NUDIX_BOX"/>
    <property type="match status" value="1"/>
</dbReference>
<dbReference type="InterPro" id="IPR051325">
    <property type="entry name" value="Nudix_hydrolase_domain"/>
</dbReference>
<dbReference type="InterPro" id="IPR000086">
    <property type="entry name" value="NUDIX_hydrolase_dom"/>
</dbReference>
<dbReference type="Pfam" id="PF00293">
    <property type="entry name" value="NUDIX"/>
    <property type="match status" value="1"/>
</dbReference>
<keyword evidence="2 3" id="KW-0378">Hydrolase</keyword>
<evidence type="ECO:0000256" key="1">
    <source>
        <dbReference type="ARBA" id="ARBA00001946"/>
    </source>
</evidence>
<accession>A0A2A5KXI9</accession>
<dbReference type="GO" id="GO:0006754">
    <property type="term" value="P:ATP biosynthetic process"/>
    <property type="evidence" value="ECO:0007669"/>
    <property type="project" value="TreeGrafter"/>
</dbReference>
<name>A0A2A5KXI9_9HYPH</name>
<evidence type="ECO:0000259" key="4">
    <source>
        <dbReference type="PROSITE" id="PS51462"/>
    </source>
</evidence>
<dbReference type="InterPro" id="IPR020084">
    <property type="entry name" value="NUDIX_hydrolase_CS"/>
</dbReference>
<dbReference type="GO" id="GO:0004081">
    <property type="term" value="F:bis(5'-nucleosyl)-tetraphosphatase (asymmetrical) activity"/>
    <property type="evidence" value="ECO:0007669"/>
    <property type="project" value="TreeGrafter"/>
</dbReference>
<dbReference type="PANTHER" id="PTHR21340:SF0">
    <property type="entry name" value="BIS(5'-NUCLEOSYL)-TETRAPHOSPHATASE [ASYMMETRICAL]"/>
    <property type="match status" value="1"/>
</dbReference>
<dbReference type="InterPro" id="IPR015797">
    <property type="entry name" value="NUDIX_hydrolase-like_dom_sf"/>
</dbReference>
<dbReference type="RefSeq" id="WP_096762452.1">
    <property type="nucleotide sequence ID" value="NZ_NXDM01000005.1"/>
</dbReference>
<sequence length="154" mass="17271">MPVRSAGLLIYRFFETRLEVLLVHPGGPFWAKKDEGAWSIPKGLIEPGEDELSAAIREAQEELGVEIQGAFARLGEYRQPSGKVVVVWSVEANATLSVQQIQSSEFQIEWPPRSGRIQNFPEVDRAEWFPTARAEIKILKGQRAMIADLLKQLG</sequence>
<keyword evidence="6" id="KW-1185">Reference proteome</keyword>
<dbReference type="PRINTS" id="PR00502">
    <property type="entry name" value="NUDIXFAMILY"/>
</dbReference>
<evidence type="ECO:0000256" key="2">
    <source>
        <dbReference type="ARBA" id="ARBA00022801"/>
    </source>
</evidence>
<dbReference type="PANTHER" id="PTHR21340">
    <property type="entry name" value="DIADENOSINE 5,5-P1,P4-TETRAPHOSPHATE PYROPHOSPHOHYDROLASE MUTT"/>
    <property type="match status" value="1"/>
</dbReference>
<dbReference type="SUPFAM" id="SSF55811">
    <property type="entry name" value="Nudix"/>
    <property type="match status" value="1"/>
</dbReference>
<dbReference type="PROSITE" id="PS51462">
    <property type="entry name" value="NUDIX"/>
    <property type="match status" value="1"/>
</dbReference>
<gene>
    <name evidence="5" type="ORF">CPT34_07715</name>
</gene>
<dbReference type="InterPro" id="IPR020476">
    <property type="entry name" value="Nudix_hydrolase"/>
</dbReference>
<dbReference type="Gene3D" id="3.90.79.10">
    <property type="entry name" value="Nucleoside Triphosphate Pyrophosphohydrolase"/>
    <property type="match status" value="1"/>
</dbReference>
<dbReference type="Proteomes" id="UP000218807">
    <property type="component" value="Unassembled WGS sequence"/>
</dbReference>
<evidence type="ECO:0000313" key="6">
    <source>
        <dbReference type="Proteomes" id="UP000218807"/>
    </source>
</evidence>
<reference evidence="5 6" key="1">
    <citation type="submission" date="2017-09" db="EMBL/GenBank/DDBJ databases">
        <title>Comparative genomics of rhizobia isolated from Phaseolus vulgaris in China.</title>
        <authorList>
            <person name="Tong W."/>
        </authorList>
    </citation>
    <scope>NUCLEOTIDE SEQUENCE [LARGE SCALE GENOMIC DNA]</scope>
    <source>
        <strain evidence="5 6">L101</strain>
    </source>
</reference>
<comment type="caution">
    <text evidence="5">The sequence shown here is derived from an EMBL/GenBank/DDBJ whole genome shotgun (WGS) entry which is preliminary data.</text>
</comment>
<dbReference type="CDD" id="cd04662">
    <property type="entry name" value="NUDIX_Hydrolase"/>
    <property type="match status" value="1"/>
</dbReference>
<protein>
    <submittedName>
        <fullName evidence="5">NUDIX hydrolase</fullName>
    </submittedName>
</protein>
<proteinExistence type="inferred from homology"/>
<organism evidence="5 6">
    <name type="scientific">Rhizobium sophoriradicis</name>
    <dbReference type="NCBI Taxonomy" id="1535245"/>
    <lineage>
        <taxon>Bacteria</taxon>
        <taxon>Pseudomonadati</taxon>
        <taxon>Pseudomonadota</taxon>
        <taxon>Alphaproteobacteria</taxon>
        <taxon>Hyphomicrobiales</taxon>
        <taxon>Rhizobiaceae</taxon>
        <taxon>Rhizobium/Agrobacterium group</taxon>
        <taxon>Rhizobium</taxon>
    </lineage>
</organism>
<comment type="similarity">
    <text evidence="3">Belongs to the Nudix hydrolase family.</text>
</comment>
<comment type="cofactor">
    <cofactor evidence="1">
        <name>Mg(2+)</name>
        <dbReference type="ChEBI" id="CHEBI:18420"/>
    </cofactor>
</comment>
<dbReference type="GO" id="GO:0006167">
    <property type="term" value="P:AMP biosynthetic process"/>
    <property type="evidence" value="ECO:0007669"/>
    <property type="project" value="TreeGrafter"/>
</dbReference>
<evidence type="ECO:0000256" key="3">
    <source>
        <dbReference type="RuleBase" id="RU003476"/>
    </source>
</evidence>
<evidence type="ECO:0000313" key="5">
    <source>
        <dbReference type="EMBL" id="PCK81685.1"/>
    </source>
</evidence>
<dbReference type="EMBL" id="NXDM01000005">
    <property type="protein sequence ID" value="PCK81685.1"/>
    <property type="molecule type" value="Genomic_DNA"/>
</dbReference>
<feature type="domain" description="Nudix hydrolase" evidence="4">
    <location>
        <begin position="1"/>
        <end position="151"/>
    </location>
</feature>